<keyword evidence="2" id="KW-1185">Reference proteome</keyword>
<name>A0AAD7N9E0_9AGAR</name>
<feature type="non-terminal residue" evidence="1">
    <location>
        <position position="1"/>
    </location>
</feature>
<evidence type="ECO:0000313" key="1">
    <source>
        <dbReference type="EMBL" id="KAJ7752307.1"/>
    </source>
</evidence>
<comment type="caution">
    <text evidence="1">The sequence shown here is derived from an EMBL/GenBank/DDBJ whole genome shotgun (WGS) entry which is preliminary data.</text>
</comment>
<sequence length="103" mass="11519">PSRTNAQKIELILGTIQTENWTLGYFLYQIFRAKDNEGGEIHRSSTHSQMVSIILAGRSNKSVADIIAEWMAHPDGRIPADSTNSDLLYSTTVPYTDIRPVRA</sequence>
<dbReference type="Proteomes" id="UP001215598">
    <property type="component" value="Unassembled WGS sequence"/>
</dbReference>
<protein>
    <submittedName>
        <fullName evidence="1">Uncharacterized protein</fullName>
    </submittedName>
</protein>
<dbReference type="EMBL" id="JARKIB010000059">
    <property type="protein sequence ID" value="KAJ7752307.1"/>
    <property type="molecule type" value="Genomic_DNA"/>
</dbReference>
<evidence type="ECO:0000313" key="2">
    <source>
        <dbReference type="Proteomes" id="UP001215598"/>
    </source>
</evidence>
<reference evidence="1" key="1">
    <citation type="submission" date="2023-03" db="EMBL/GenBank/DDBJ databases">
        <title>Massive genome expansion in bonnet fungi (Mycena s.s.) driven by repeated elements and novel gene families across ecological guilds.</title>
        <authorList>
            <consortium name="Lawrence Berkeley National Laboratory"/>
            <person name="Harder C.B."/>
            <person name="Miyauchi S."/>
            <person name="Viragh M."/>
            <person name="Kuo A."/>
            <person name="Thoen E."/>
            <person name="Andreopoulos B."/>
            <person name="Lu D."/>
            <person name="Skrede I."/>
            <person name="Drula E."/>
            <person name="Henrissat B."/>
            <person name="Morin E."/>
            <person name="Kohler A."/>
            <person name="Barry K."/>
            <person name="LaButti K."/>
            <person name="Morin E."/>
            <person name="Salamov A."/>
            <person name="Lipzen A."/>
            <person name="Mereny Z."/>
            <person name="Hegedus B."/>
            <person name="Baldrian P."/>
            <person name="Stursova M."/>
            <person name="Weitz H."/>
            <person name="Taylor A."/>
            <person name="Grigoriev I.V."/>
            <person name="Nagy L.G."/>
            <person name="Martin F."/>
            <person name="Kauserud H."/>
        </authorList>
    </citation>
    <scope>NUCLEOTIDE SEQUENCE</scope>
    <source>
        <strain evidence="1">CBHHK182m</strain>
    </source>
</reference>
<gene>
    <name evidence="1" type="ORF">B0H16DRAFT_1265379</name>
</gene>
<accession>A0AAD7N9E0</accession>
<organism evidence="1 2">
    <name type="scientific">Mycena metata</name>
    <dbReference type="NCBI Taxonomy" id="1033252"/>
    <lineage>
        <taxon>Eukaryota</taxon>
        <taxon>Fungi</taxon>
        <taxon>Dikarya</taxon>
        <taxon>Basidiomycota</taxon>
        <taxon>Agaricomycotina</taxon>
        <taxon>Agaricomycetes</taxon>
        <taxon>Agaricomycetidae</taxon>
        <taxon>Agaricales</taxon>
        <taxon>Marasmiineae</taxon>
        <taxon>Mycenaceae</taxon>
        <taxon>Mycena</taxon>
    </lineage>
</organism>
<proteinExistence type="predicted"/>
<feature type="non-terminal residue" evidence="1">
    <location>
        <position position="103"/>
    </location>
</feature>
<dbReference type="AlphaFoldDB" id="A0AAD7N9E0"/>